<evidence type="ECO:0000313" key="2">
    <source>
        <dbReference type="Proteomes" id="UP000580474"/>
    </source>
</evidence>
<dbReference type="EMBL" id="JACHIV010000001">
    <property type="protein sequence ID" value="MBB5070088.1"/>
    <property type="molecule type" value="Genomic_DNA"/>
</dbReference>
<proteinExistence type="predicted"/>
<gene>
    <name evidence="1" type="ORF">BJ969_003176</name>
</gene>
<comment type="caution">
    <text evidence="1">The sequence shown here is derived from an EMBL/GenBank/DDBJ whole genome shotgun (WGS) entry which is preliminary data.</text>
</comment>
<accession>A0A840NIG8</accession>
<sequence>MSAVVPVARLWPEDGQRAVTRDVRILLRKDFHLVRLLPWIVTDVQNPLDPDRRVTSSEDADGPTEIELVHLWNPDLGPIDAGVNHVRELDKD</sequence>
<dbReference type="AlphaFoldDB" id="A0A840NIG8"/>
<keyword evidence="2" id="KW-1185">Reference proteome</keyword>
<reference evidence="1 2" key="1">
    <citation type="submission" date="2020-08" db="EMBL/GenBank/DDBJ databases">
        <title>Sequencing the genomes of 1000 actinobacteria strains.</title>
        <authorList>
            <person name="Klenk H.-P."/>
        </authorList>
    </citation>
    <scope>NUCLEOTIDE SEQUENCE [LARGE SCALE GENOMIC DNA]</scope>
    <source>
        <strain evidence="1 2">DSM 45582</strain>
    </source>
</reference>
<name>A0A840NIG8_9PSEU</name>
<evidence type="ECO:0000313" key="1">
    <source>
        <dbReference type="EMBL" id="MBB5070088.1"/>
    </source>
</evidence>
<dbReference type="RefSeq" id="WP_184479666.1">
    <property type="nucleotide sequence ID" value="NZ_JACHIV010000001.1"/>
</dbReference>
<dbReference type="Proteomes" id="UP000580474">
    <property type="component" value="Unassembled WGS sequence"/>
</dbReference>
<organism evidence="1 2">
    <name type="scientific">Saccharopolyspora gloriosae</name>
    <dbReference type="NCBI Taxonomy" id="455344"/>
    <lineage>
        <taxon>Bacteria</taxon>
        <taxon>Bacillati</taxon>
        <taxon>Actinomycetota</taxon>
        <taxon>Actinomycetes</taxon>
        <taxon>Pseudonocardiales</taxon>
        <taxon>Pseudonocardiaceae</taxon>
        <taxon>Saccharopolyspora</taxon>
    </lineage>
</organism>
<protein>
    <submittedName>
        <fullName evidence="1">Uncharacterized protein</fullName>
    </submittedName>
</protein>